<evidence type="ECO:0000256" key="10">
    <source>
        <dbReference type="SAM" id="Phobius"/>
    </source>
</evidence>
<dbReference type="PROSITE" id="PS51354">
    <property type="entry name" value="GLUTAREDOXIN_2"/>
    <property type="match status" value="1"/>
</dbReference>
<dbReference type="PANTHER" id="PTHR34573:SF1">
    <property type="entry name" value="VITAMIN K EPOXIDE REDUCTASE DOMAIN-CONTAINING PROTEIN"/>
    <property type="match status" value="1"/>
</dbReference>
<evidence type="ECO:0000256" key="3">
    <source>
        <dbReference type="ARBA" id="ARBA00022692"/>
    </source>
</evidence>
<evidence type="ECO:0000256" key="8">
    <source>
        <dbReference type="ARBA" id="ARBA00023157"/>
    </source>
</evidence>
<dbReference type="RefSeq" id="WP_190436843.1">
    <property type="nucleotide sequence ID" value="NZ_JAMPKM010000009.1"/>
</dbReference>
<keyword evidence="7 10" id="KW-0472">Membrane</keyword>
<evidence type="ECO:0000256" key="6">
    <source>
        <dbReference type="ARBA" id="ARBA00023002"/>
    </source>
</evidence>
<name>A0ABV0JBC8_9CYAN</name>
<dbReference type="PANTHER" id="PTHR34573">
    <property type="entry name" value="VKC DOMAIN-CONTAINING PROTEIN"/>
    <property type="match status" value="1"/>
</dbReference>
<feature type="domain" description="Vitamin K epoxide reductase" evidence="11">
    <location>
        <begin position="11"/>
        <end position="153"/>
    </location>
</feature>
<organism evidence="12 13">
    <name type="scientific">Trichocoleus desertorum GB2-A4</name>
    <dbReference type="NCBI Taxonomy" id="2933944"/>
    <lineage>
        <taxon>Bacteria</taxon>
        <taxon>Bacillati</taxon>
        <taxon>Cyanobacteriota</taxon>
        <taxon>Cyanophyceae</taxon>
        <taxon>Leptolyngbyales</taxon>
        <taxon>Trichocoleusaceae</taxon>
        <taxon>Trichocoleus</taxon>
    </lineage>
</organism>
<accession>A0ABV0JBC8</accession>
<dbReference type="InterPro" id="IPR036249">
    <property type="entry name" value="Thioredoxin-like_sf"/>
</dbReference>
<proteinExistence type="inferred from homology"/>
<feature type="transmembrane region" description="Helical" evidence="10">
    <location>
        <begin position="101"/>
        <end position="122"/>
    </location>
</feature>
<evidence type="ECO:0000256" key="5">
    <source>
        <dbReference type="ARBA" id="ARBA00022989"/>
    </source>
</evidence>
<evidence type="ECO:0000313" key="13">
    <source>
        <dbReference type="Proteomes" id="UP001464891"/>
    </source>
</evidence>
<keyword evidence="13" id="KW-1185">Reference proteome</keyword>
<keyword evidence="8" id="KW-1015">Disulfide bond</keyword>
<dbReference type="SMART" id="SM00756">
    <property type="entry name" value="VKc"/>
    <property type="match status" value="1"/>
</dbReference>
<evidence type="ECO:0000259" key="11">
    <source>
        <dbReference type="SMART" id="SM00756"/>
    </source>
</evidence>
<feature type="transmembrane region" description="Helical" evidence="10">
    <location>
        <begin position="128"/>
        <end position="149"/>
    </location>
</feature>
<sequence length="306" mass="32585">MRRRRSTPWIHRWSRLIIAAIAAVGALGTGYLTITKLAGGSAACPTSGCEQVLSSPYATVFGLPLTLFGFLGYASMGILAIAPLLVNASANKDLRSNLENWTWPLMLAIGTAMTVFSGYLMYLLAFEIKALCLYCLASALFSVSFLVLTVLGRTWEDVGQIFFTGVAVGLVTLVGTLGVYANIDGAGNTNASGSGAGEAGALVTTPSNPAQIALAKHLTQVGAKMYGAYWCPHCNDQKQLFGREGAKQINYIECDPSGQNAQPEVCKAQKIEGYPTWEVNGQFFGGTQSLQKLAELSGYQGPKNFQ</sequence>
<protein>
    <submittedName>
        <fullName evidence="12">Vitamin K epoxide reductase family protein</fullName>
    </submittedName>
</protein>
<gene>
    <name evidence="12" type="ORF">NC998_15850</name>
</gene>
<evidence type="ECO:0000256" key="2">
    <source>
        <dbReference type="ARBA" id="ARBA00006214"/>
    </source>
</evidence>
<keyword evidence="4" id="KW-0874">Quinone</keyword>
<comment type="subcellular location">
    <subcellularLocation>
        <location evidence="1">Membrane</location>
        <topology evidence="1">Multi-pass membrane protein</topology>
    </subcellularLocation>
</comment>
<evidence type="ECO:0000256" key="4">
    <source>
        <dbReference type="ARBA" id="ARBA00022719"/>
    </source>
</evidence>
<feature type="transmembrane region" description="Helical" evidence="10">
    <location>
        <begin position="67"/>
        <end position="89"/>
    </location>
</feature>
<feature type="transmembrane region" description="Helical" evidence="10">
    <location>
        <begin position="161"/>
        <end position="181"/>
    </location>
</feature>
<keyword evidence="3 10" id="KW-0812">Transmembrane</keyword>
<dbReference type="EMBL" id="JAMPKM010000009">
    <property type="protein sequence ID" value="MEP0818573.1"/>
    <property type="molecule type" value="Genomic_DNA"/>
</dbReference>
<dbReference type="InterPro" id="IPR012932">
    <property type="entry name" value="VKOR"/>
</dbReference>
<dbReference type="Gene3D" id="1.20.1440.130">
    <property type="entry name" value="VKOR domain"/>
    <property type="match status" value="1"/>
</dbReference>
<keyword evidence="5 10" id="KW-1133">Transmembrane helix</keyword>
<evidence type="ECO:0000313" key="12">
    <source>
        <dbReference type="EMBL" id="MEP0818573.1"/>
    </source>
</evidence>
<comment type="caution">
    <text evidence="12">The sequence shown here is derived from an EMBL/GenBank/DDBJ whole genome shotgun (WGS) entry which is preliminary data.</text>
</comment>
<dbReference type="Proteomes" id="UP001464891">
    <property type="component" value="Unassembled WGS sequence"/>
</dbReference>
<dbReference type="CDD" id="cd12916">
    <property type="entry name" value="VKOR_1"/>
    <property type="match status" value="1"/>
</dbReference>
<dbReference type="InterPro" id="IPR044698">
    <property type="entry name" value="VKOR/LTO1"/>
</dbReference>
<evidence type="ECO:0000256" key="7">
    <source>
        <dbReference type="ARBA" id="ARBA00023136"/>
    </source>
</evidence>
<evidence type="ECO:0000256" key="1">
    <source>
        <dbReference type="ARBA" id="ARBA00004141"/>
    </source>
</evidence>
<dbReference type="SUPFAM" id="SSF52833">
    <property type="entry name" value="Thioredoxin-like"/>
    <property type="match status" value="1"/>
</dbReference>
<reference evidence="12 13" key="1">
    <citation type="submission" date="2022-04" db="EMBL/GenBank/DDBJ databases">
        <title>Positive selection, recombination, and allopatry shape intraspecific diversity of widespread and dominant cyanobacteria.</title>
        <authorList>
            <person name="Wei J."/>
            <person name="Shu W."/>
            <person name="Hu C."/>
        </authorList>
    </citation>
    <scope>NUCLEOTIDE SEQUENCE [LARGE SCALE GENOMIC DNA]</scope>
    <source>
        <strain evidence="12 13">GB2-A4</strain>
    </source>
</reference>
<keyword evidence="9" id="KW-0676">Redox-active center</keyword>
<dbReference type="Gene3D" id="3.40.30.10">
    <property type="entry name" value="Glutaredoxin"/>
    <property type="match status" value="1"/>
</dbReference>
<dbReference type="Pfam" id="PF07884">
    <property type="entry name" value="VKOR"/>
    <property type="match status" value="1"/>
</dbReference>
<evidence type="ECO:0000256" key="9">
    <source>
        <dbReference type="ARBA" id="ARBA00023284"/>
    </source>
</evidence>
<dbReference type="InterPro" id="IPR038354">
    <property type="entry name" value="VKOR_sf"/>
</dbReference>
<comment type="similarity">
    <text evidence="2">Belongs to the VKOR family.</text>
</comment>
<keyword evidence="6" id="KW-0560">Oxidoreductase</keyword>